<dbReference type="PANTHER" id="PTHR30137:SF6">
    <property type="entry name" value="LUCIFERASE-LIKE MONOOXYGENASE"/>
    <property type="match status" value="1"/>
</dbReference>
<dbReference type="AlphaFoldDB" id="A0A5D3FWT5"/>
<comment type="similarity">
    <text evidence="1">To bacterial alkanal monooxygenase alpha and beta chains.</text>
</comment>
<dbReference type="FunFam" id="3.20.20.30:FF:000002">
    <property type="entry name" value="LLM class flavin-dependent oxidoreductase"/>
    <property type="match status" value="1"/>
</dbReference>
<keyword evidence="4" id="KW-1185">Reference proteome</keyword>
<comment type="caution">
    <text evidence="3">The sequence shown here is derived from an EMBL/GenBank/DDBJ whole genome shotgun (WGS) entry which is preliminary data.</text>
</comment>
<accession>A0A5D3FWT5</accession>
<dbReference type="InterPro" id="IPR050766">
    <property type="entry name" value="Bact_Lucif_Oxidored"/>
</dbReference>
<evidence type="ECO:0000313" key="3">
    <source>
        <dbReference type="EMBL" id="TYK52472.1"/>
    </source>
</evidence>
<reference evidence="3 4" key="1">
    <citation type="submission" date="2019-08" db="EMBL/GenBank/DDBJ databases">
        <title>Actinomadura sp. nov. CYP1-5 isolated from mountain soil.</title>
        <authorList>
            <person name="Songsumanus A."/>
            <person name="Kuncharoen N."/>
            <person name="Kudo T."/>
            <person name="Yuki M."/>
            <person name="Igarashi Y."/>
            <person name="Tanasupawat S."/>
        </authorList>
    </citation>
    <scope>NUCLEOTIDE SEQUENCE [LARGE SCALE GENOMIC DNA]</scope>
    <source>
        <strain evidence="3 4">CYP1-5</strain>
    </source>
</reference>
<dbReference type="PANTHER" id="PTHR30137">
    <property type="entry name" value="LUCIFERASE-LIKE MONOOXYGENASE"/>
    <property type="match status" value="1"/>
</dbReference>
<evidence type="ECO:0000259" key="2">
    <source>
        <dbReference type="Pfam" id="PF00296"/>
    </source>
</evidence>
<evidence type="ECO:0000256" key="1">
    <source>
        <dbReference type="ARBA" id="ARBA00007789"/>
    </source>
</evidence>
<dbReference type="Pfam" id="PF00296">
    <property type="entry name" value="Bac_luciferase"/>
    <property type="match status" value="1"/>
</dbReference>
<dbReference type="SUPFAM" id="SSF51679">
    <property type="entry name" value="Bacterial luciferase-like"/>
    <property type="match status" value="1"/>
</dbReference>
<dbReference type="CDD" id="cd00347">
    <property type="entry name" value="Flavin_utilizing_monoxygenases"/>
    <property type="match status" value="1"/>
</dbReference>
<dbReference type="GO" id="GO:0005829">
    <property type="term" value="C:cytosol"/>
    <property type="evidence" value="ECO:0007669"/>
    <property type="project" value="TreeGrafter"/>
</dbReference>
<protein>
    <submittedName>
        <fullName evidence="3">LLM class flavin-dependent oxidoreductase</fullName>
    </submittedName>
</protein>
<dbReference type="NCBIfam" id="TIGR03558">
    <property type="entry name" value="oxido_grp_1"/>
    <property type="match status" value="1"/>
</dbReference>
<sequence length="349" mass="37279">MTPPSTEASRIPLSVLDVAPVWRGSTASQALRDTLDLARRVERFGYQRYWMAEHHNTPSLATSVPGVMTGMVAGVTSTIRVGSGGVLLPNHPPFVVAEQFGTLEAIHPGRIDLGLGRAPGTDPLTARALHRTSSGDDFPERISELLGYFAGPDGSPSKSLINAVPAGEHRPQVWVLGSSPASGQLAGLLGLPYAYAHQIRPQLTAVSIGAYREHFRPSPDLRRPHSIVCAMVVAGEDDAKAQRLIGPMGLTYVLHRRGVPVGDPLPTQREADTFVYTTGDRELLDEYLGPQLVGGPETLAQKVPEFLAETGADELMALTGIPDHEARVRSYELLAQAVGLARDGVSVTG</sequence>
<name>A0A5D3FWT5_9ACTN</name>
<dbReference type="InterPro" id="IPR019949">
    <property type="entry name" value="CmoO-like"/>
</dbReference>
<dbReference type="EMBL" id="VSRQ01000001">
    <property type="protein sequence ID" value="TYK52472.1"/>
    <property type="molecule type" value="Genomic_DNA"/>
</dbReference>
<evidence type="ECO:0000313" key="4">
    <source>
        <dbReference type="Proteomes" id="UP000323505"/>
    </source>
</evidence>
<gene>
    <name evidence="3" type="ORF">FXF68_01440</name>
</gene>
<dbReference type="GO" id="GO:0016705">
    <property type="term" value="F:oxidoreductase activity, acting on paired donors, with incorporation or reduction of molecular oxygen"/>
    <property type="evidence" value="ECO:0007669"/>
    <property type="project" value="InterPro"/>
</dbReference>
<dbReference type="InterPro" id="IPR011251">
    <property type="entry name" value="Luciferase-like_dom"/>
</dbReference>
<dbReference type="InterPro" id="IPR036661">
    <property type="entry name" value="Luciferase-like_sf"/>
</dbReference>
<feature type="domain" description="Luciferase-like" evidence="2">
    <location>
        <begin position="18"/>
        <end position="313"/>
    </location>
</feature>
<dbReference type="RefSeq" id="WP_148756995.1">
    <property type="nucleotide sequence ID" value="NZ_VSRQ01000001.1"/>
</dbReference>
<dbReference type="Gene3D" id="3.20.20.30">
    <property type="entry name" value="Luciferase-like domain"/>
    <property type="match status" value="1"/>
</dbReference>
<dbReference type="Proteomes" id="UP000323505">
    <property type="component" value="Unassembled WGS sequence"/>
</dbReference>
<organism evidence="3 4">
    <name type="scientific">Actinomadura decatromicini</name>
    <dbReference type="NCBI Taxonomy" id="2604572"/>
    <lineage>
        <taxon>Bacteria</taxon>
        <taxon>Bacillati</taxon>
        <taxon>Actinomycetota</taxon>
        <taxon>Actinomycetes</taxon>
        <taxon>Streptosporangiales</taxon>
        <taxon>Thermomonosporaceae</taxon>
        <taxon>Actinomadura</taxon>
    </lineage>
</organism>
<proteinExistence type="predicted"/>